<feature type="transmembrane region" description="Helical" evidence="1">
    <location>
        <begin position="60"/>
        <end position="77"/>
    </location>
</feature>
<reference evidence="2 3" key="1">
    <citation type="journal article" date="2019" name="Emerg. Microbes Infect.">
        <title>Comprehensive subspecies identification of 175 nontuberculous mycobacteria species based on 7547 genomic profiles.</title>
        <authorList>
            <person name="Matsumoto Y."/>
            <person name="Kinjo T."/>
            <person name="Motooka D."/>
            <person name="Nabeya D."/>
            <person name="Jung N."/>
            <person name="Uechi K."/>
            <person name="Horii T."/>
            <person name="Iida T."/>
            <person name="Fujita J."/>
            <person name="Nakamura S."/>
        </authorList>
    </citation>
    <scope>NUCLEOTIDE SEQUENCE [LARGE SCALE GENOMIC DNA]</scope>
    <source>
        <strain evidence="2 3">JCM 17899</strain>
    </source>
</reference>
<evidence type="ECO:0000313" key="2">
    <source>
        <dbReference type="EMBL" id="BBY27116.1"/>
    </source>
</evidence>
<dbReference type="AlphaFoldDB" id="A0A7I7QMM8"/>
<keyword evidence="1" id="KW-0472">Membrane</keyword>
<keyword evidence="1" id="KW-0812">Transmembrane</keyword>
<dbReference type="RefSeq" id="WP_345291090.1">
    <property type="nucleotide sequence ID" value="NZ_BAABFJ010000022.1"/>
</dbReference>
<evidence type="ECO:0000313" key="3">
    <source>
        <dbReference type="Proteomes" id="UP000467193"/>
    </source>
</evidence>
<keyword evidence="1" id="KW-1133">Transmembrane helix</keyword>
<feature type="transmembrane region" description="Helical" evidence="1">
    <location>
        <begin position="89"/>
        <end position="114"/>
    </location>
</feature>
<accession>A0A7I7QMM8</accession>
<keyword evidence="3" id="KW-1185">Reference proteome</keyword>
<gene>
    <name evidence="2" type="ORF">MSEDJ_12120</name>
</gene>
<proteinExistence type="predicted"/>
<evidence type="ECO:0000256" key="1">
    <source>
        <dbReference type="SAM" id="Phobius"/>
    </source>
</evidence>
<dbReference type="KEGG" id="msei:MSEDJ_12120"/>
<dbReference type="EMBL" id="AP022588">
    <property type="protein sequence ID" value="BBY27116.1"/>
    <property type="molecule type" value="Genomic_DNA"/>
</dbReference>
<dbReference type="Proteomes" id="UP000467193">
    <property type="component" value="Chromosome"/>
</dbReference>
<sequence length="258" mass="27871">MADAARVARWSGTVGGVLPAITLSVSPIWSYPGTQTAGTDVAMWALTHHDRLVVTEVPDTVGVTVWFVLCAAVWTYLHDRLPARSMVPTCFVAGFVGCVTLLLGGFTAFDLLLYRTHAADRTEWTHLSVDEVGVSDTPPLPTRLMSTGELDEAVDLGTRNAGAEITVRLMRFQRMRRSPNRRQSTIGPSSRAGMWPRLAACGPSTDSRAAPPRQGPARLQYACADIVDFLGGQNRDNPAPILLRQAGFYGFCGTPIAS</sequence>
<organism evidence="2 3">
    <name type="scientific">Mycolicibacterium sediminis</name>
    <dbReference type="NCBI Taxonomy" id="1286180"/>
    <lineage>
        <taxon>Bacteria</taxon>
        <taxon>Bacillati</taxon>
        <taxon>Actinomycetota</taxon>
        <taxon>Actinomycetes</taxon>
        <taxon>Mycobacteriales</taxon>
        <taxon>Mycobacteriaceae</taxon>
        <taxon>Mycolicibacterium</taxon>
    </lineage>
</organism>
<name>A0A7I7QMM8_9MYCO</name>
<protein>
    <submittedName>
        <fullName evidence="2">Uncharacterized protein</fullName>
    </submittedName>
</protein>